<gene>
    <name evidence="1" type="ORF">S01H1_14338</name>
</gene>
<dbReference type="EMBL" id="BARS01007449">
    <property type="protein sequence ID" value="GAF83252.1"/>
    <property type="molecule type" value="Genomic_DNA"/>
</dbReference>
<sequence length="142" mass="16550">MTDKLQWIRVRLSPHISKVMHQYLPEQFWGIIDQGDCVSFHKNDYSPPPASVVKFKDKEWCVLCGLKYTLKGSWWELEPSQVKVLPDIKQRQEMWGGHTPCGTEKSPTLQERLKWLAARPNIVDPNRTTVALLEESLEQFDD</sequence>
<dbReference type="AlphaFoldDB" id="X0T4Z5"/>
<evidence type="ECO:0000313" key="1">
    <source>
        <dbReference type="EMBL" id="GAF83252.1"/>
    </source>
</evidence>
<name>X0T4Z5_9ZZZZ</name>
<reference evidence="1" key="1">
    <citation type="journal article" date="2014" name="Front. Microbiol.">
        <title>High frequency of phylogenetically diverse reductive dehalogenase-homologous genes in deep subseafloor sedimentary metagenomes.</title>
        <authorList>
            <person name="Kawai M."/>
            <person name="Futagami T."/>
            <person name="Toyoda A."/>
            <person name="Takaki Y."/>
            <person name="Nishi S."/>
            <person name="Hori S."/>
            <person name="Arai W."/>
            <person name="Tsubouchi T."/>
            <person name="Morono Y."/>
            <person name="Uchiyama I."/>
            <person name="Ito T."/>
            <person name="Fujiyama A."/>
            <person name="Inagaki F."/>
            <person name="Takami H."/>
        </authorList>
    </citation>
    <scope>NUCLEOTIDE SEQUENCE</scope>
    <source>
        <strain evidence="1">Expedition CK06-06</strain>
    </source>
</reference>
<protein>
    <submittedName>
        <fullName evidence="1">Uncharacterized protein</fullName>
    </submittedName>
</protein>
<accession>X0T4Z5</accession>
<comment type="caution">
    <text evidence="1">The sequence shown here is derived from an EMBL/GenBank/DDBJ whole genome shotgun (WGS) entry which is preliminary data.</text>
</comment>
<organism evidence="1">
    <name type="scientific">marine sediment metagenome</name>
    <dbReference type="NCBI Taxonomy" id="412755"/>
    <lineage>
        <taxon>unclassified sequences</taxon>
        <taxon>metagenomes</taxon>
        <taxon>ecological metagenomes</taxon>
    </lineage>
</organism>
<proteinExistence type="predicted"/>